<evidence type="ECO:0000313" key="1">
    <source>
        <dbReference type="EMBL" id="EGC69789.1"/>
    </source>
</evidence>
<dbReference type="EMBL" id="AEWT01000010">
    <property type="protein sequence ID" value="EGC69789.1"/>
    <property type="molecule type" value="Genomic_DNA"/>
</dbReference>
<reference evidence="1 2" key="1">
    <citation type="submission" date="2011-01" db="EMBL/GenBank/DDBJ databases">
        <authorList>
            <person name="Muzny D."/>
            <person name="Qin X."/>
            <person name="Deng J."/>
            <person name="Jiang H."/>
            <person name="Liu Y."/>
            <person name="Qu J."/>
            <person name="Song X.-Z."/>
            <person name="Zhang L."/>
            <person name="Thornton R."/>
            <person name="Coyle M."/>
            <person name="Francisco L."/>
            <person name="Jackson L."/>
            <person name="Javaid M."/>
            <person name="Korchina V."/>
            <person name="Kovar C."/>
            <person name="Mata R."/>
            <person name="Mathew T."/>
            <person name="Ngo R."/>
            <person name="Nguyen L."/>
            <person name="Nguyen N."/>
            <person name="Okwuonu G."/>
            <person name="Ongeri F."/>
            <person name="Pham C."/>
            <person name="Simmons D."/>
            <person name="Wilczek-Boney K."/>
            <person name="Hale W."/>
            <person name="Jakkamsetti A."/>
            <person name="Pham P."/>
            <person name="Ruth R."/>
            <person name="San Lucas F."/>
            <person name="Warren J."/>
            <person name="Zhang J."/>
            <person name="Zhao Z."/>
            <person name="Zhou C."/>
            <person name="Zhu D."/>
            <person name="Lee S."/>
            <person name="Bess C."/>
            <person name="Blankenburg K."/>
            <person name="Forbes L."/>
            <person name="Fu Q."/>
            <person name="Gubbala S."/>
            <person name="Hirani K."/>
            <person name="Jayaseelan J.C."/>
            <person name="Lara F."/>
            <person name="Munidasa M."/>
            <person name="Palculict T."/>
            <person name="Patil S."/>
            <person name="Pu L.-L."/>
            <person name="Saada N."/>
            <person name="Tang L."/>
            <person name="Weissenberger G."/>
            <person name="Zhu Y."/>
            <person name="Hemphill L."/>
            <person name="Shang Y."/>
            <person name="Youmans B."/>
            <person name="Ayvaz T."/>
            <person name="Ross M."/>
            <person name="Santibanez J."/>
            <person name="Aqrawi P."/>
            <person name="Gross S."/>
            <person name="Joshi V."/>
            <person name="Fowler G."/>
            <person name="Nazareth L."/>
            <person name="Reid J."/>
            <person name="Worley K."/>
            <person name="Petrosino J."/>
            <person name="Highlander S."/>
            <person name="Gibbs R."/>
        </authorList>
    </citation>
    <scope>NUCLEOTIDE SEQUENCE [LARGE SCALE GENOMIC DNA]</scope>
    <source>
        <strain evidence="1 2">ATCC 12755</strain>
    </source>
</reference>
<proteinExistence type="predicted"/>
<comment type="caution">
    <text evidence="1">The sequence shown here is derived from an EMBL/GenBank/DDBJ whole genome shotgun (WGS) entry which is preliminary data.</text>
</comment>
<organism evidence="1 2">
    <name type="scientific">Enterococcus casseliflavus ATCC 12755</name>
    <dbReference type="NCBI Taxonomy" id="888066"/>
    <lineage>
        <taxon>Bacteria</taxon>
        <taxon>Bacillati</taxon>
        <taxon>Bacillota</taxon>
        <taxon>Bacilli</taxon>
        <taxon>Lactobacillales</taxon>
        <taxon>Enterococcaceae</taxon>
        <taxon>Enterococcus</taxon>
    </lineage>
</organism>
<accession>F0EJI1</accession>
<dbReference type="AlphaFoldDB" id="F0EJI1"/>
<name>F0EJI1_ENTCA</name>
<sequence>MLLALYGGFLVNYESMESIAFMLKLFFYETIGSIREKWLKNE</sequence>
<dbReference type="Proteomes" id="UP000004835">
    <property type="component" value="Unassembled WGS sequence"/>
</dbReference>
<dbReference type="HOGENOM" id="CLU_3250864_0_0_9"/>
<evidence type="ECO:0000313" key="2">
    <source>
        <dbReference type="Proteomes" id="UP000004835"/>
    </source>
</evidence>
<protein>
    <submittedName>
        <fullName evidence="1">Uncharacterized protein</fullName>
    </submittedName>
</protein>
<gene>
    <name evidence="1" type="ORF">HMPREF9087_1177</name>
</gene>